<keyword evidence="9 11" id="KW-0460">Magnesium</keyword>
<dbReference type="Gene3D" id="3.40.1190.20">
    <property type="match status" value="1"/>
</dbReference>
<evidence type="ECO:0000313" key="13">
    <source>
        <dbReference type="Proteomes" id="UP000462152"/>
    </source>
</evidence>
<reference evidence="12 13" key="1">
    <citation type="submission" date="2019-12" db="EMBL/GenBank/DDBJ databases">
        <authorList>
            <person name="Li J."/>
            <person name="Shi Y."/>
            <person name="Xu G."/>
            <person name="Xiao D."/>
            <person name="Ran X."/>
        </authorList>
    </citation>
    <scope>NUCLEOTIDE SEQUENCE [LARGE SCALE GENOMIC DNA]</scope>
    <source>
        <strain evidence="12 13">JCM 15915</strain>
    </source>
</reference>
<sequence>MAGSQNIEASITDAGSNGADRVVIDPARAVRDTTPLVHCLTNAVVKEITANVLLAVGASPAMVEHPEEAGIFAGVANGLLVNVGTVSDTQISAIKAAVETARTNGVPWVLDPVAVGSLPVRTELSRNLLEARPSVIRGNASEIVALAGLGHGGRGVESTDDVESALDAGHALSERTGGVVAISGERDAIVSADRITWVTSGHPFMPLVIGTGCSLGATVAAYLGASRPAGLSDHDAAVAAHAHLGAAGTLAGRTAEGPGTFRVRWLDALYELYPEGIARTAEIVEDAP</sequence>
<comment type="pathway">
    <text evidence="3 11">Cofactor biosynthesis; thiamine diphosphate biosynthesis; 4-methyl-5-(2-phosphoethyl)-thiazole from 5-(2-hydroxyethyl)-4-methylthiazole: step 1/1.</text>
</comment>
<evidence type="ECO:0000256" key="4">
    <source>
        <dbReference type="ARBA" id="ARBA00022679"/>
    </source>
</evidence>
<dbReference type="OrthoDB" id="8909021at2"/>
<dbReference type="EMBL" id="WOGT01000008">
    <property type="protein sequence ID" value="MUN55791.1"/>
    <property type="molecule type" value="Genomic_DNA"/>
</dbReference>
<keyword evidence="5 11" id="KW-0479">Metal-binding</keyword>
<evidence type="ECO:0000256" key="2">
    <source>
        <dbReference type="ARBA" id="ARBA00001946"/>
    </source>
</evidence>
<dbReference type="PIRSF" id="PIRSF000513">
    <property type="entry name" value="Thz_kinase"/>
    <property type="match status" value="1"/>
</dbReference>
<keyword evidence="8 11" id="KW-0067">ATP-binding</keyword>
<evidence type="ECO:0000256" key="6">
    <source>
        <dbReference type="ARBA" id="ARBA00022741"/>
    </source>
</evidence>
<keyword evidence="4 11" id="KW-0808">Transferase</keyword>
<dbReference type="GO" id="GO:0005524">
    <property type="term" value="F:ATP binding"/>
    <property type="evidence" value="ECO:0007669"/>
    <property type="project" value="UniProtKB-UniRule"/>
</dbReference>
<comment type="function">
    <text evidence="11">Catalyzes the phosphorylation of the hydroxyl group of 4-methyl-5-beta-hydroxyethylthiazole (THZ).</text>
</comment>
<keyword evidence="7 11" id="KW-0418">Kinase</keyword>
<dbReference type="AlphaFoldDB" id="A0A7K1LKR7"/>
<evidence type="ECO:0000256" key="10">
    <source>
        <dbReference type="ARBA" id="ARBA00022977"/>
    </source>
</evidence>
<dbReference type="SUPFAM" id="SSF53613">
    <property type="entry name" value="Ribokinase-like"/>
    <property type="match status" value="1"/>
</dbReference>
<gene>
    <name evidence="11 12" type="primary">thiM</name>
    <name evidence="12" type="ORF">GMA10_11310</name>
</gene>
<accession>A0A7K1LKR7</accession>
<feature type="binding site" evidence="11">
    <location>
        <position position="62"/>
    </location>
    <ligand>
        <name>substrate</name>
    </ligand>
</feature>
<dbReference type="InterPro" id="IPR029056">
    <property type="entry name" value="Ribokinase-like"/>
</dbReference>
<feature type="binding site" evidence="11">
    <location>
        <position position="137"/>
    </location>
    <ligand>
        <name>ATP</name>
        <dbReference type="ChEBI" id="CHEBI:30616"/>
    </ligand>
</feature>
<dbReference type="EC" id="2.7.1.50" evidence="11"/>
<dbReference type="InterPro" id="IPR000417">
    <property type="entry name" value="Hyethyz_kinase"/>
</dbReference>
<name>A0A7K1LKR7_9MICC</name>
<evidence type="ECO:0000313" key="12">
    <source>
        <dbReference type="EMBL" id="MUN55791.1"/>
    </source>
</evidence>
<dbReference type="GO" id="GO:0009229">
    <property type="term" value="P:thiamine diphosphate biosynthetic process"/>
    <property type="evidence" value="ECO:0007669"/>
    <property type="project" value="UniProtKB-UniRule"/>
</dbReference>
<dbReference type="CDD" id="cd01170">
    <property type="entry name" value="THZ_kinase"/>
    <property type="match status" value="1"/>
</dbReference>
<feature type="binding site" evidence="11">
    <location>
        <position position="210"/>
    </location>
    <ligand>
        <name>substrate</name>
    </ligand>
</feature>
<dbReference type="GO" id="GO:0000287">
    <property type="term" value="F:magnesium ion binding"/>
    <property type="evidence" value="ECO:0007669"/>
    <property type="project" value="UniProtKB-UniRule"/>
</dbReference>
<keyword evidence="10 11" id="KW-0784">Thiamine biosynthesis</keyword>
<evidence type="ECO:0000256" key="9">
    <source>
        <dbReference type="ARBA" id="ARBA00022842"/>
    </source>
</evidence>
<dbReference type="PRINTS" id="PR01099">
    <property type="entry name" value="HYETHTZKNASE"/>
</dbReference>
<protein>
    <recommendedName>
        <fullName evidence="11">Hydroxyethylthiazole kinase</fullName>
        <ecNumber evidence="11">2.7.1.50</ecNumber>
    </recommendedName>
    <alternativeName>
        <fullName evidence="11">4-methyl-5-beta-hydroxyethylthiazole kinase</fullName>
        <shortName evidence="11">TH kinase</shortName>
        <shortName evidence="11">Thz kinase</shortName>
    </alternativeName>
</protein>
<feature type="binding site" evidence="11">
    <location>
        <position position="183"/>
    </location>
    <ligand>
        <name>ATP</name>
        <dbReference type="ChEBI" id="CHEBI:30616"/>
    </ligand>
</feature>
<proteinExistence type="inferred from homology"/>
<evidence type="ECO:0000256" key="11">
    <source>
        <dbReference type="HAMAP-Rule" id="MF_00228"/>
    </source>
</evidence>
<dbReference type="Proteomes" id="UP000462152">
    <property type="component" value="Unassembled WGS sequence"/>
</dbReference>
<comment type="catalytic activity">
    <reaction evidence="1 11">
        <text>5-(2-hydroxyethyl)-4-methylthiazole + ATP = 4-methyl-5-(2-phosphooxyethyl)-thiazole + ADP + H(+)</text>
        <dbReference type="Rhea" id="RHEA:24212"/>
        <dbReference type="ChEBI" id="CHEBI:15378"/>
        <dbReference type="ChEBI" id="CHEBI:17957"/>
        <dbReference type="ChEBI" id="CHEBI:30616"/>
        <dbReference type="ChEBI" id="CHEBI:58296"/>
        <dbReference type="ChEBI" id="CHEBI:456216"/>
        <dbReference type="EC" id="2.7.1.50"/>
    </reaction>
</comment>
<dbReference type="GO" id="GO:0004417">
    <property type="term" value="F:hydroxyethylthiazole kinase activity"/>
    <property type="evidence" value="ECO:0007669"/>
    <property type="project" value="UniProtKB-UniRule"/>
</dbReference>
<dbReference type="RefSeq" id="WP_129315598.1">
    <property type="nucleotide sequence ID" value="NZ_NOIQ01000009.1"/>
</dbReference>
<dbReference type="Pfam" id="PF02110">
    <property type="entry name" value="HK"/>
    <property type="match status" value="1"/>
</dbReference>
<keyword evidence="13" id="KW-1185">Reference proteome</keyword>
<evidence type="ECO:0000256" key="3">
    <source>
        <dbReference type="ARBA" id="ARBA00004868"/>
    </source>
</evidence>
<comment type="caution">
    <text evidence="12">The sequence shown here is derived from an EMBL/GenBank/DDBJ whole genome shotgun (WGS) entry which is preliminary data.</text>
</comment>
<dbReference type="UniPathway" id="UPA00060">
    <property type="reaction ID" value="UER00139"/>
</dbReference>
<comment type="similarity">
    <text evidence="11">Belongs to the Thz kinase family.</text>
</comment>
<evidence type="ECO:0000256" key="5">
    <source>
        <dbReference type="ARBA" id="ARBA00022723"/>
    </source>
</evidence>
<evidence type="ECO:0000256" key="8">
    <source>
        <dbReference type="ARBA" id="ARBA00022840"/>
    </source>
</evidence>
<dbReference type="HAMAP" id="MF_00228">
    <property type="entry name" value="Thz_kinase"/>
    <property type="match status" value="1"/>
</dbReference>
<dbReference type="GO" id="GO:0009228">
    <property type="term" value="P:thiamine biosynthetic process"/>
    <property type="evidence" value="ECO:0007669"/>
    <property type="project" value="UniProtKB-KW"/>
</dbReference>
<evidence type="ECO:0000256" key="7">
    <source>
        <dbReference type="ARBA" id="ARBA00022777"/>
    </source>
</evidence>
<keyword evidence="6 11" id="KW-0547">Nucleotide-binding</keyword>
<comment type="cofactor">
    <cofactor evidence="2 11">
        <name>Mg(2+)</name>
        <dbReference type="ChEBI" id="CHEBI:18420"/>
    </cofactor>
</comment>
<organism evidence="12 13">
    <name type="scientific">Rothia koreensis</name>
    <dbReference type="NCBI Taxonomy" id="592378"/>
    <lineage>
        <taxon>Bacteria</taxon>
        <taxon>Bacillati</taxon>
        <taxon>Actinomycetota</taxon>
        <taxon>Actinomycetes</taxon>
        <taxon>Micrococcales</taxon>
        <taxon>Micrococcaceae</taxon>
        <taxon>Rothia</taxon>
    </lineage>
</organism>
<evidence type="ECO:0000256" key="1">
    <source>
        <dbReference type="ARBA" id="ARBA00001771"/>
    </source>
</evidence>
<dbReference type="NCBIfam" id="NF006830">
    <property type="entry name" value="PRK09355.1"/>
    <property type="match status" value="1"/>
</dbReference>